<comment type="caution">
    <text evidence="1">The sequence shown here is derived from an EMBL/GenBank/DDBJ whole genome shotgun (WGS) entry which is preliminary data.</text>
</comment>
<evidence type="ECO:0000313" key="2">
    <source>
        <dbReference type="Proteomes" id="UP000657385"/>
    </source>
</evidence>
<dbReference type="EMBL" id="JADPRT010000001">
    <property type="protein sequence ID" value="MBF9066524.1"/>
    <property type="molecule type" value="Genomic_DNA"/>
</dbReference>
<accession>A0A931AW18</accession>
<name>A0A931AW18_9ACTN</name>
<dbReference type="Proteomes" id="UP000657385">
    <property type="component" value="Unassembled WGS sequence"/>
</dbReference>
<protein>
    <submittedName>
        <fullName evidence="1">Uncharacterized protein</fullName>
    </submittedName>
</protein>
<proteinExistence type="predicted"/>
<gene>
    <name evidence="1" type="ORF">I2501_00555</name>
</gene>
<organism evidence="1 2">
    <name type="scientific">Streptacidiphilus fuscans</name>
    <dbReference type="NCBI Taxonomy" id="2789292"/>
    <lineage>
        <taxon>Bacteria</taxon>
        <taxon>Bacillati</taxon>
        <taxon>Actinomycetota</taxon>
        <taxon>Actinomycetes</taxon>
        <taxon>Kitasatosporales</taxon>
        <taxon>Streptomycetaceae</taxon>
        <taxon>Streptacidiphilus</taxon>
    </lineage>
</organism>
<evidence type="ECO:0000313" key="1">
    <source>
        <dbReference type="EMBL" id="MBF9066524.1"/>
    </source>
</evidence>
<reference evidence="1" key="1">
    <citation type="submission" date="2020-11" db="EMBL/GenBank/DDBJ databases">
        <title>Isolation and identification of active actinomycetes.</title>
        <authorList>
            <person name="Yu B."/>
        </authorList>
    </citation>
    <scope>NUCLEOTIDE SEQUENCE</scope>
    <source>
        <strain evidence="1">NEAU-YB345</strain>
    </source>
</reference>
<keyword evidence="2" id="KW-1185">Reference proteome</keyword>
<dbReference type="AlphaFoldDB" id="A0A931AW18"/>
<dbReference type="RefSeq" id="WP_196191726.1">
    <property type="nucleotide sequence ID" value="NZ_JADPRT010000001.1"/>
</dbReference>
<sequence>MVPVSLLYRNWPTGIRLDEQGVRIGAVSSKRAERRSTTVTHQNWAVFSCPWSGVHEMSVVTDRDALKRLRTSPEFHTLSNRWAKPKTMAWCMAGVLVPPFMRAALVIRIDAEVASVPDFGSALFFSNYTDPSDPHFSRRLRPRVGDTWVVPTRHPERLRALIAGSLPVLRG</sequence>